<gene>
    <name evidence="4" type="ORF">A2V81_04130</name>
</gene>
<dbReference type="AlphaFoldDB" id="A0A1F4XI58"/>
<dbReference type="Pfam" id="PF13432">
    <property type="entry name" value="TPR_16"/>
    <property type="match status" value="1"/>
</dbReference>
<proteinExistence type="predicted"/>
<evidence type="ECO:0008006" key="6">
    <source>
        <dbReference type="Google" id="ProtNLM"/>
    </source>
</evidence>
<accession>A0A1F4XI58</accession>
<evidence type="ECO:0000313" key="5">
    <source>
        <dbReference type="Proteomes" id="UP000177614"/>
    </source>
</evidence>
<dbReference type="SUPFAM" id="SSF81901">
    <property type="entry name" value="HCP-like"/>
    <property type="match status" value="1"/>
</dbReference>
<dbReference type="InterPro" id="IPR019734">
    <property type="entry name" value="TPR_rpt"/>
</dbReference>
<dbReference type="PANTHER" id="PTHR44943:SF8">
    <property type="entry name" value="TPR REPEAT-CONTAINING PROTEIN MJ0263"/>
    <property type="match status" value="1"/>
</dbReference>
<keyword evidence="1" id="KW-0677">Repeat</keyword>
<dbReference type="Pfam" id="PF13181">
    <property type="entry name" value="TPR_8"/>
    <property type="match status" value="2"/>
</dbReference>
<dbReference type="InterPro" id="IPR051685">
    <property type="entry name" value="Ycf3/AcsC/BcsC/TPR_MFPF"/>
</dbReference>
<sequence>MKNIWLVLGIVLLLGAGGYMGYSYFFPENTTSIPDNSGIAETPALDELPELTPQTTATGAAVSTPKPTQEKVIIATENTTPGNDTADNFIRQGKDFLAAGKFIEAREAFAKANQSDPITVYYLGLMGSYFGERQASENYLKSLGTLPNSDVKLTQNAQKVLDAYTVFDTYQDGRQEFLAALVAKQFLVIGEIDLAIGKMEYVLSKVPNYIDVSTLLGSAYLIKGNYEKAISIFTKSLPNDRPEVYYWLGIAHFYQQNYNKAIGSFQLALNKGYKPQFKPHEKMADSYVALANFEQAVVEYEAAINTTDGSKYIDLYIRPVWVLIDKLRDPNRALAMANQAVLKHPDSAMAYNLLGWSYVVLGNYEQGKIALDRALSLDATLAAVHLNMGNYYRAQNNLVQAKSSYEQAILYDKSGSIARAARNLLKSIEGEVQIQGAAQSGSVVSGNI</sequence>
<protein>
    <recommendedName>
        <fullName evidence="6">Tetratricopeptide repeat protein</fullName>
    </recommendedName>
</protein>
<dbReference type="STRING" id="1817814.A2V81_04130"/>
<organism evidence="4 5">
    <name type="scientific">Candidatus Abawacabacteria bacterium RBG_16_42_10</name>
    <dbReference type="NCBI Taxonomy" id="1817814"/>
    <lineage>
        <taxon>Bacteria</taxon>
        <taxon>Candidatus Abawacaibacteriota</taxon>
    </lineage>
</organism>
<dbReference type="PROSITE" id="PS50005">
    <property type="entry name" value="TPR"/>
    <property type="match status" value="3"/>
</dbReference>
<dbReference type="Gene3D" id="1.25.40.10">
    <property type="entry name" value="Tetratricopeptide repeat domain"/>
    <property type="match status" value="2"/>
</dbReference>
<evidence type="ECO:0000256" key="1">
    <source>
        <dbReference type="ARBA" id="ARBA00022737"/>
    </source>
</evidence>
<evidence type="ECO:0000256" key="3">
    <source>
        <dbReference type="PROSITE-ProRule" id="PRU00339"/>
    </source>
</evidence>
<dbReference type="SUPFAM" id="SSF48452">
    <property type="entry name" value="TPR-like"/>
    <property type="match status" value="1"/>
</dbReference>
<evidence type="ECO:0000313" key="4">
    <source>
        <dbReference type="EMBL" id="OGC81415.1"/>
    </source>
</evidence>
<dbReference type="Proteomes" id="UP000177614">
    <property type="component" value="Unassembled WGS sequence"/>
</dbReference>
<dbReference type="Pfam" id="PF07719">
    <property type="entry name" value="TPR_2"/>
    <property type="match status" value="1"/>
</dbReference>
<feature type="repeat" description="TPR" evidence="3">
    <location>
        <begin position="382"/>
        <end position="415"/>
    </location>
</feature>
<dbReference type="PANTHER" id="PTHR44943">
    <property type="entry name" value="CELLULOSE SYNTHASE OPERON PROTEIN C"/>
    <property type="match status" value="1"/>
</dbReference>
<dbReference type="EMBL" id="MEWR01000027">
    <property type="protein sequence ID" value="OGC81415.1"/>
    <property type="molecule type" value="Genomic_DNA"/>
</dbReference>
<dbReference type="SMART" id="SM00028">
    <property type="entry name" value="TPR"/>
    <property type="match status" value="5"/>
</dbReference>
<dbReference type="InterPro" id="IPR013105">
    <property type="entry name" value="TPR_2"/>
</dbReference>
<keyword evidence="2 3" id="KW-0802">TPR repeat</keyword>
<name>A0A1F4XI58_9BACT</name>
<reference evidence="4 5" key="1">
    <citation type="journal article" date="2016" name="Nat. Commun.">
        <title>Thousands of microbial genomes shed light on interconnected biogeochemical processes in an aquifer system.</title>
        <authorList>
            <person name="Anantharaman K."/>
            <person name="Brown C.T."/>
            <person name="Hug L.A."/>
            <person name="Sharon I."/>
            <person name="Castelle C.J."/>
            <person name="Probst A.J."/>
            <person name="Thomas B.C."/>
            <person name="Singh A."/>
            <person name="Wilkins M.J."/>
            <person name="Karaoz U."/>
            <person name="Brodie E.L."/>
            <person name="Williams K.H."/>
            <person name="Hubbard S.S."/>
            <person name="Banfield J.F."/>
        </authorList>
    </citation>
    <scope>NUCLEOTIDE SEQUENCE [LARGE SCALE GENOMIC DNA]</scope>
</reference>
<dbReference type="InterPro" id="IPR011990">
    <property type="entry name" value="TPR-like_helical_dom_sf"/>
</dbReference>
<comment type="caution">
    <text evidence="4">The sequence shown here is derived from an EMBL/GenBank/DDBJ whole genome shotgun (WGS) entry which is preliminary data.</text>
</comment>
<feature type="repeat" description="TPR" evidence="3">
    <location>
        <begin position="348"/>
        <end position="381"/>
    </location>
</feature>
<feature type="repeat" description="TPR" evidence="3">
    <location>
        <begin position="210"/>
        <end position="243"/>
    </location>
</feature>
<evidence type="ECO:0000256" key="2">
    <source>
        <dbReference type="ARBA" id="ARBA00022803"/>
    </source>
</evidence>